<dbReference type="Gene3D" id="3.40.50.2300">
    <property type="match status" value="1"/>
</dbReference>
<dbReference type="GO" id="GO:0005829">
    <property type="term" value="C:cytosol"/>
    <property type="evidence" value="ECO:0007669"/>
    <property type="project" value="TreeGrafter"/>
</dbReference>
<keyword evidence="4 7" id="KW-0238">DNA-binding</keyword>
<dbReference type="PANTHER" id="PTHR48111">
    <property type="entry name" value="REGULATOR OF RPOS"/>
    <property type="match status" value="1"/>
</dbReference>
<dbReference type="RefSeq" id="WP_186505983.1">
    <property type="nucleotide sequence ID" value="NZ_JACNEP010000004.1"/>
</dbReference>
<evidence type="ECO:0000256" key="1">
    <source>
        <dbReference type="ARBA" id="ARBA00022553"/>
    </source>
</evidence>
<dbReference type="InterPro" id="IPR016032">
    <property type="entry name" value="Sig_transdc_resp-reg_C-effctor"/>
</dbReference>
<evidence type="ECO:0000256" key="5">
    <source>
        <dbReference type="ARBA" id="ARBA00023163"/>
    </source>
</evidence>
<keyword evidence="1 6" id="KW-0597">Phosphoprotein</keyword>
<dbReference type="Proteomes" id="UP000601768">
    <property type="component" value="Unassembled WGS sequence"/>
</dbReference>
<gene>
    <name evidence="10" type="ORF">H8B19_06445</name>
</gene>
<evidence type="ECO:0000256" key="6">
    <source>
        <dbReference type="PROSITE-ProRule" id="PRU00169"/>
    </source>
</evidence>
<evidence type="ECO:0000256" key="4">
    <source>
        <dbReference type="ARBA" id="ARBA00023125"/>
    </source>
</evidence>
<dbReference type="GO" id="GO:0032993">
    <property type="term" value="C:protein-DNA complex"/>
    <property type="evidence" value="ECO:0007669"/>
    <property type="project" value="TreeGrafter"/>
</dbReference>
<organism evidence="10 11">
    <name type="scientific">Neptunicella marina</name>
    <dbReference type="NCBI Taxonomy" id="2125989"/>
    <lineage>
        <taxon>Bacteria</taxon>
        <taxon>Pseudomonadati</taxon>
        <taxon>Pseudomonadota</taxon>
        <taxon>Gammaproteobacteria</taxon>
        <taxon>Alteromonadales</taxon>
        <taxon>Alteromonadaceae</taxon>
        <taxon>Neptunicella</taxon>
    </lineage>
</organism>
<dbReference type="InterPro" id="IPR039420">
    <property type="entry name" value="WalR-like"/>
</dbReference>
<dbReference type="EMBL" id="JACNEP010000004">
    <property type="protein sequence ID" value="MBC3765508.1"/>
    <property type="molecule type" value="Genomic_DNA"/>
</dbReference>
<feature type="DNA-binding region" description="OmpR/PhoB-type" evidence="7">
    <location>
        <begin position="133"/>
        <end position="233"/>
    </location>
</feature>
<evidence type="ECO:0000313" key="10">
    <source>
        <dbReference type="EMBL" id="MBC3765508.1"/>
    </source>
</evidence>
<dbReference type="AlphaFoldDB" id="A0A8J6IU64"/>
<name>A0A8J6IU64_9ALTE</name>
<dbReference type="FunFam" id="3.40.50.2300:FF:000001">
    <property type="entry name" value="DNA-binding response regulator PhoB"/>
    <property type="match status" value="1"/>
</dbReference>
<dbReference type="SUPFAM" id="SSF46894">
    <property type="entry name" value="C-terminal effector domain of the bipartite response regulators"/>
    <property type="match status" value="1"/>
</dbReference>
<proteinExistence type="predicted"/>
<dbReference type="SMART" id="SM00448">
    <property type="entry name" value="REC"/>
    <property type="match status" value="1"/>
</dbReference>
<reference evidence="10" key="2">
    <citation type="submission" date="2020-08" db="EMBL/GenBank/DDBJ databases">
        <authorList>
            <person name="Lai Q."/>
        </authorList>
    </citation>
    <scope>NUCLEOTIDE SEQUENCE</scope>
    <source>
        <strain evidence="10">S27-2</strain>
    </source>
</reference>
<feature type="modified residue" description="4-aspartylphosphate" evidence="6">
    <location>
        <position position="56"/>
    </location>
</feature>
<dbReference type="SUPFAM" id="SSF52172">
    <property type="entry name" value="CheY-like"/>
    <property type="match status" value="1"/>
</dbReference>
<evidence type="ECO:0000313" key="11">
    <source>
        <dbReference type="Proteomes" id="UP000601768"/>
    </source>
</evidence>
<dbReference type="InterPro" id="IPR001789">
    <property type="entry name" value="Sig_transdc_resp-reg_receiver"/>
</dbReference>
<dbReference type="InterPro" id="IPR011006">
    <property type="entry name" value="CheY-like_superfamily"/>
</dbReference>
<dbReference type="GO" id="GO:0000976">
    <property type="term" value="F:transcription cis-regulatory region binding"/>
    <property type="evidence" value="ECO:0007669"/>
    <property type="project" value="TreeGrafter"/>
</dbReference>
<keyword evidence="2" id="KW-0902">Two-component regulatory system</keyword>
<dbReference type="CDD" id="cd00383">
    <property type="entry name" value="trans_reg_C"/>
    <property type="match status" value="1"/>
</dbReference>
<feature type="domain" description="Response regulatory" evidence="8">
    <location>
        <begin position="7"/>
        <end position="121"/>
    </location>
</feature>
<comment type="caution">
    <text evidence="10">The sequence shown here is derived from an EMBL/GenBank/DDBJ whole genome shotgun (WGS) entry which is preliminary data.</text>
</comment>
<dbReference type="GO" id="GO:0006355">
    <property type="term" value="P:regulation of DNA-templated transcription"/>
    <property type="evidence" value="ECO:0007669"/>
    <property type="project" value="InterPro"/>
</dbReference>
<dbReference type="PROSITE" id="PS50110">
    <property type="entry name" value="RESPONSE_REGULATORY"/>
    <property type="match status" value="1"/>
</dbReference>
<feature type="domain" description="OmpR/PhoB-type" evidence="9">
    <location>
        <begin position="133"/>
        <end position="233"/>
    </location>
</feature>
<dbReference type="InterPro" id="IPR001867">
    <property type="entry name" value="OmpR/PhoB-type_DNA-bd"/>
</dbReference>
<evidence type="ECO:0000259" key="9">
    <source>
        <dbReference type="PROSITE" id="PS51755"/>
    </source>
</evidence>
<dbReference type="Pfam" id="PF00486">
    <property type="entry name" value="Trans_reg_C"/>
    <property type="match status" value="1"/>
</dbReference>
<dbReference type="PROSITE" id="PS51755">
    <property type="entry name" value="OMPR_PHOB"/>
    <property type="match status" value="1"/>
</dbReference>
<evidence type="ECO:0000259" key="8">
    <source>
        <dbReference type="PROSITE" id="PS50110"/>
    </source>
</evidence>
<dbReference type="Gene3D" id="1.10.10.10">
    <property type="entry name" value="Winged helix-like DNA-binding domain superfamily/Winged helix DNA-binding domain"/>
    <property type="match status" value="1"/>
</dbReference>
<keyword evidence="11" id="KW-1185">Reference proteome</keyword>
<evidence type="ECO:0000256" key="7">
    <source>
        <dbReference type="PROSITE-ProRule" id="PRU01091"/>
    </source>
</evidence>
<dbReference type="Pfam" id="PF00072">
    <property type="entry name" value="Response_reg"/>
    <property type="match status" value="1"/>
</dbReference>
<sequence>MNENKTSILITDDDEDICELVSQLLIRNNFNCTTARNGTEMFARLAEKQIDLILLDVMLPGRDGIDLCRQLRSDPGMPPVIMLTARDEEIDRVVGLEVGADDYVVKPFGSRELIARIKTVLRRVRYQPSGASIGTYCFGQWQYNPARMELIDQELTVTVLSSSENDILLALVQNPMIPLSRDRLLSLTKGRNSSAFDRSIDSHISRLRRKLKDDAKSPEIIRTAWGAGYIFSHNVDVQ</sequence>
<dbReference type="PANTHER" id="PTHR48111:SF4">
    <property type="entry name" value="DNA-BINDING DUAL TRANSCRIPTIONAL REGULATOR OMPR"/>
    <property type="match status" value="1"/>
</dbReference>
<reference evidence="10" key="1">
    <citation type="journal article" date="2018" name="Int. J. Syst. Evol. Microbiol.">
        <title>Neptunicella marina gen. nov., sp. nov., isolated from surface seawater.</title>
        <authorList>
            <person name="Liu X."/>
            <person name="Lai Q."/>
            <person name="Du Y."/>
            <person name="Zhang X."/>
            <person name="Liu Z."/>
            <person name="Sun F."/>
            <person name="Shao Z."/>
        </authorList>
    </citation>
    <scope>NUCLEOTIDE SEQUENCE</scope>
    <source>
        <strain evidence="10">S27-2</strain>
    </source>
</reference>
<keyword evidence="3" id="KW-0805">Transcription regulation</keyword>
<keyword evidence="5" id="KW-0804">Transcription</keyword>
<protein>
    <submittedName>
        <fullName evidence="10">Response regulator transcription factor</fullName>
    </submittedName>
</protein>
<evidence type="ECO:0000256" key="3">
    <source>
        <dbReference type="ARBA" id="ARBA00023015"/>
    </source>
</evidence>
<accession>A0A8J6IU64</accession>
<dbReference type="CDD" id="cd17574">
    <property type="entry name" value="REC_OmpR"/>
    <property type="match status" value="1"/>
</dbReference>
<dbReference type="InterPro" id="IPR036388">
    <property type="entry name" value="WH-like_DNA-bd_sf"/>
</dbReference>
<dbReference type="SMART" id="SM00862">
    <property type="entry name" value="Trans_reg_C"/>
    <property type="match status" value="1"/>
</dbReference>
<dbReference type="GO" id="GO:0000156">
    <property type="term" value="F:phosphorelay response regulator activity"/>
    <property type="evidence" value="ECO:0007669"/>
    <property type="project" value="TreeGrafter"/>
</dbReference>
<dbReference type="Gene3D" id="6.10.250.690">
    <property type="match status" value="1"/>
</dbReference>
<evidence type="ECO:0000256" key="2">
    <source>
        <dbReference type="ARBA" id="ARBA00023012"/>
    </source>
</evidence>